<keyword evidence="2" id="KW-1185">Reference proteome</keyword>
<organism evidence="1 2">
    <name type="scientific">Alkalibacillus salilacus</name>
    <dbReference type="NCBI Taxonomy" id="284582"/>
    <lineage>
        <taxon>Bacteria</taxon>
        <taxon>Bacillati</taxon>
        <taxon>Bacillota</taxon>
        <taxon>Bacilli</taxon>
        <taxon>Bacillales</taxon>
        <taxon>Bacillaceae</taxon>
        <taxon>Alkalibacillus</taxon>
    </lineage>
</organism>
<proteinExistence type="predicted"/>
<dbReference type="Proteomes" id="UP001224359">
    <property type="component" value="Unassembled WGS sequence"/>
</dbReference>
<name>A0ABT9VH70_9BACI</name>
<reference evidence="1 2" key="1">
    <citation type="submission" date="2023-07" db="EMBL/GenBank/DDBJ databases">
        <title>Genomic Encyclopedia of Type Strains, Phase IV (KMG-IV): sequencing the most valuable type-strain genomes for metagenomic binning, comparative biology and taxonomic classification.</title>
        <authorList>
            <person name="Goeker M."/>
        </authorList>
    </citation>
    <scope>NUCLEOTIDE SEQUENCE [LARGE SCALE GENOMIC DNA]</scope>
    <source>
        <strain evidence="1 2">DSM 16460</strain>
    </source>
</reference>
<protein>
    <submittedName>
        <fullName evidence="1">Uncharacterized protein</fullName>
    </submittedName>
</protein>
<comment type="caution">
    <text evidence="1">The sequence shown here is derived from an EMBL/GenBank/DDBJ whole genome shotgun (WGS) entry which is preliminary data.</text>
</comment>
<sequence>MAIDEVTINAKCGIIIKLVMKQTGIIEVKK</sequence>
<accession>A0ABT9VH70</accession>
<gene>
    <name evidence="1" type="ORF">J2S77_002311</name>
</gene>
<evidence type="ECO:0000313" key="1">
    <source>
        <dbReference type="EMBL" id="MDQ0160308.1"/>
    </source>
</evidence>
<dbReference type="EMBL" id="JAUSTQ010000010">
    <property type="protein sequence ID" value="MDQ0160308.1"/>
    <property type="molecule type" value="Genomic_DNA"/>
</dbReference>
<evidence type="ECO:0000313" key="2">
    <source>
        <dbReference type="Proteomes" id="UP001224359"/>
    </source>
</evidence>